<feature type="transmembrane region" description="Helical" evidence="6">
    <location>
        <begin position="47"/>
        <end position="66"/>
    </location>
</feature>
<dbReference type="PANTHER" id="PTHR23510">
    <property type="entry name" value="INNER MEMBRANE TRANSPORT PROTEIN YAJR"/>
    <property type="match status" value="1"/>
</dbReference>
<evidence type="ECO:0000313" key="8">
    <source>
        <dbReference type="Proteomes" id="UP001519460"/>
    </source>
</evidence>
<dbReference type="EMBL" id="JACVVK020000702">
    <property type="protein sequence ID" value="KAK7454421.1"/>
    <property type="molecule type" value="Genomic_DNA"/>
</dbReference>
<keyword evidence="8" id="KW-1185">Reference proteome</keyword>
<reference evidence="7 8" key="1">
    <citation type="journal article" date="2023" name="Sci. Data">
        <title>Genome assembly of the Korean intertidal mud-creeper Batillaria attramentaria.</title>
        <authorList>
            <person name="Patra A.K."/>
            <person name="Ho P.T."/>
            <person name="Jun S."/>
            <person name="Lee S.J."/>
            <person name="Kim Y."/>
            <person name="Won Y.J."/>
        </authorList>
    </citation>
    <scope>NUCLEOTIDE SEQUENCE [LARGE SCALE GENOMIC DNA]</scope>
    <source>
        <strain evidence="7">Wonlab-2016</strain>
    </source>
</reference>
<feature type="transmembrane region" description="Helical" evidence="6">
    <location>
        <begin position="489"/>
        <end position="507"/>
    </location>
</feature>
<dbReference type="GO" id="GO:0016020">
    <property type="term" value="C:membrane"/>
    <property type="evidence" value="ECO:0007669"/>
    <property type="project" value="UniProtKB-SubCell"/>
</dbReference>
<evidence type="ECO:0000256" key="2">
    <source>
        <dbReference type="ARBA" id="ARBA00022692"/>
    </source>
</evidence>
<feature type="region of interest" description="Disordered" evidence="5">
    <location>
        <begin position="256"/>
        <end position="290"/>
    </location>
</feature>
<organism evidence="7 8">
    <name type="scientific">Batillaria attramentaria</name>
    <dbReference type="NCBI Taxonomy" id="370345"/>
    <lineage>
        <taxon>Eukaryota</taxon>
        <taxon>Metazoa</taxon>
        <taxon>Spiralia</taxon>
        <taxon>Lophotrochozoa</taxon>
        <taxon>Mollusca</taxon>
        <taxon>Gastropoda</taxon>
        <taxon>Caenogastropoda</taxon>
        <taxon>Sorbeoconcha</taxon>
        <taxon>Cerithioidea</taxon>
        <taxon>Batillariidae</taxon>
        <taxon>Batillaria</taxon>
    </lineage>
</organism>
<feature type="compositionally biased region" description="Polar residues" evidence="5">
    <location>
        <begin position="186"/>
        <end position="209"/>
    </location>
</feature>
<feature type="transmembrane region" description="Helical" evidence="6">
    <location>
        <begin position="149"/>
        <end position="167"/>
    </location>
</feature>
<keyword evidence="3 6" id="KW-1133">Transmembrane helix</keyword>
<dbReference type="Proteomes" id="UP001519460">
    <property type="component" value="Unassembled WGS sequence"/>
</dbReference>
<evidence type="ECO:0000256" key="3">
    <source>
        <dbReference type="ARBA" id="ARBA00022989"/>
    </source>
</evidence>
<feature type="region of interest" description="Disordered" evidence="5">
    <location>
        <begin position="548"/>
        <end position="585"/>
    </location>
</feature>
<dbReference type="AlphaFoldDB" id="A0ABD0J2L4"/>
<proteinExistence type="predicted"/>
<comment type="caution">
    <text evidence="7">The sequence shown here is derived from an EMBL/GenBank/DDBJ whole genome shotgun (WGS) entry which is preliminary data.</text>
</comment>
<feature type="transmembrane region" description="Helical" evidence="6">
    <location>
        <begin position="351"/>
        <end position="372"/>
    </location>
</feature>
<dbReference type="Gene3D" id="1.20.1250.20">
    <property type="entry name" value="MFS general substrate transporter like domains"/>
    <property type="match status" value="2"/>
</dbReference>
<feature type="compositionally biased region" description="Polar residues" evidence="5">
    <location>
        <begin position="266"/>
        <end position="290"/>
    </location>
</feature>
<keyword evidence="2 6" id="KW-0812">Transmembrane</keyword>
<feature type="transmembrane region" description="Helical" evidence="6">
    <location>
        <begin position="384"/>
        <end position="408"/>
    </location>
</feature>
<feature type="transmembrane region" description="Helical" evidence="6">
    <location>
        <begin position="513"/>
        <end position="534"/>
    </location>
</feature>
<comment type="subcellular location">
    <subcellularLocation>
        <location evidence="1">Membrane</location>
        <topology evidence="1">Multi-pass membrane protein</topology>
    </subcellularLocation>
</comment>
<feature type="transmembrane region" description="Helical" evidence="6">
    <location>
        <begin position="78"/>
        <end position="96"/>
    </location>
</feature>
<evidence type="ECO:0000256" key="5">
    <source>
        <dbReference type="SAM" id="MobiDB-lite"/>
    </source>
</evidence>
<evidence type="ECO:0000256" key="4">
    <source>
        <dbReference type="ARBA" id="ARBA00023136"/>
    </source>
</evidence>
<dbReference type="InterPro" id="IPR036259">
    <property type="entry name" value="MFS_trans_sf"/>
</dbReference>
<feature type="transmembrane region" description="Helical" evidence="6">
    <location>
        <begin position="453"/>
        <end position="477"/>
    </location>
</feature>
<dbReference type="SUPFAM" id="SSF103473">
    <property type="entry name" value="MFS general substrate transporter"/>
    <property type="match status" value="1"/>
</dbReference>
<evidence type="ECO:0000313" key="7">
    <source>
        <dbReference type="EMBL" id="KAK7454421.1"/>
    </source>
</evidence>
<dbReference type="InterPro" id="IPR051068">
    <property type="entry name" value="MFS_Domain-Containing_Protein"/>
</dbReference>
<evidence type="ECO:0000256" key="1">
    <source>
        <dbReference type="ARBA" id="ARBA00004141"/>
    </source>
</evidence>
<accession>A0ABD0J2L4</accession>
<evidence type="ECO:0000256" key="6">
    <source>
        <dbReference type="SAM" id="Phobius"/>
    </source>
</evidence>
<feature type="transmembrane region" description="Helical" evidence="6">
    <location>
        <begin position="415"/>
        <end position="433"/>
    </location>
</feature>
<keyword evidence="4 6" id="KW-0472">Membrane</keyword>
<dbReference type="PANTHER" id="PTHR23510:SF16">
    <property type="entry name" value="MAJOR FACILITATOR SUPERFAMILY (MFS) PROFILE DOMAIN-CONTAINING PROTEIN"/>
    <property type="match status" value="1"/>
</dbReference>
<feature type="transmembrane region" description="Helical" evidence="6">
    <location>
        <begin position="6"/>
        <end position="27"/>
    </location>
</feature>
<feature type="region of interest" description="Disordered" evidence="5">
    <location>
        <begin position="186"/>
        <end position="225"/>
    </location>
</feature>
<protein>
    <submittedName>
        <fullName evidence="7">Uncharacterized protein</fullName>
    </submittedName>
</protein>
<sequence length="614" mass="66511">MSPLAKIKFSFLVLGMMYFAGGIEYAVSMPKGWLYWHHHSHLSQAALGLFLSGYSIAAFFSAPVMGRLADKRCSSKRLLVVSGFLHLIGAVLDIVYQIPWLQSKVTPVLAILIGIRQLALILMPGVNYFLGGFDPEITLEQDNVTNIPALFLTGLWALVCLSTLLLYTDLSRLTLASFSTTHSRRNSLSTRQHSVRRSYSGSHPISVPTSRRSSRHHSSRVSLGRSSEMIEEAEKFIQQVAAESYGSFSIIDSPAIDSTQDDSDRNGSSAQQNSSDLHDQMSTSFNRSYESGKSCEAPAVAHGNLTVSLTLSSGNFDENSYVMRNSNPPESIEGRSTLRTISKEFIREDMVAVLIVIIAGFFAQVSFQVSILPLTEEFISGEELYSIILYCLAAAQLVIVLLSVWWCAGNVGDHHLVVIGAGFLIVSNTWLLVVRPLMDTATDEFGMNLAKVGVSVCLCVLGGPLVLVAATSLLTKLTPSLSQGLSQGVYHGCLTLAAVLAALWTGGTVSRPYLQHGVIIAMLVFSTVIVGCCYKKFARLQQQQGRAQAPVSQVREAPGAPSDEETRSGIDPGQAPAVGGSFEDDASSVFCDNAVDIEQSSNKERVAERQPLLS</sequence>
<gene>
    <name evidence="7" type="ORF">BaRGS_00039574</name>
</gene>
<name>A0ABD0J2L4_9CAEN</name>